<comment type="caution">
    <text evidence="2">The sequence shown here is derived from an EMBL/GenBank/DDBJ whole genome shotgun (WGS) entry which is preliminary data.</text>
</comment>
<proteinExistence type="predicted"/>
<keyword evidence="1" id="KW-1133">Transmembrane helix</keyword>
<name>A0ABT6H3C7_9BACI</name>
<keyword evidence="1" id="KW-0472">Membrane</keyword>
<feature type="transmembrane region" description="Helical" evidence="1">
    <location>
        <begin position="29"/>
        <end position="51"/>
    </location>
</feature>
<protein>
    <submittedName>
        <fullName evidence="2">DUF2759 domain-containing protein</fullName>
    </submittedName>
</protein>
<gene>
    <name evidence="2" type="ORF">P6P90_04650</name>
</gene>
<dbReference type="Pfam" id="PF10958">
    <property type="entry name" value="DUF2759"/>
    <property type="match status" value="1"/>
</dbReference>
<reference evidence="2 3" key="1">
    <citation type="submission" date="2023-04" db="EMBL/GenBank/DDBJ databases">
        <title>Ectobacillus antri isolated from activated sludge.</title>
        <authorList>
            <person name="Yan P."/>
            <person name="Liu X."/>
        </authorList>
    </citation>
    <scope>NUCLEOTIDE SEQUENCE [LARGE SCALE GENOMIC DNA]</scope>
    <source>
        <strain evidence="2 3">C18H</strain>
    </source>
</reference>
<dbReference type="Proteomes" id="UP001218246">
    <property type="component" value="Unassembled WGS sequence"/>
</dbReference>
<keyword evidence="3" id="KW-1185">Reference proteome</keyword>
<dbReference type="InterPro" id="IPR024490">
    <property type="entry name" value="DUF2759"/>
</dbReference>
<sequence>MKYGLVVIFVLVTLLSVYSSYKTLKEKNMLGASLSVATLVVFGWFTIMTIIKNGYPPTH</sequence>
<dbReference type="EMBL" id="JARULN010000002">
    <property type="protein sequence ID" value="MDG5753288.1"/>
    <property type="molecule type" value="Genomic_DNA"/>
</dbReference>
<evidence type="ECO:0000313" key="3">
    <source>
        <dbReference type="Proteomes" id="UP001218246"/>
    </source>
</evidence>
<accession>A0ABT6H3C7</accession>
<evidence type="ECO:0000256" key="1">
    <source>
        <dbReference type="SAM" id="Phobius"/>
    </source>
</evidence>
<evidence type="ECO:0000313" key="2">
    <source>
        <dbReference type="EMBL" id="MDG5753288.1"/>
    </source>
</evidence>
<dbReference type="RefSeq" id="WP_124563390.1">
    <property type="nucleotide sequence ID" value="NZ_JARRRY010000001.1"/>
</dbReference>
<organism evidence="2 3">
    <name type="scientific">Ectobacillus antri</name>
    <dbReference type="NCBI Taxonomy" id="2486280"/>
    <lineage>
        <taxon>Bacteria</taxon>
        <taxon>Bacillati</taxon>
        <taxon>Bacillota</taxon>
        <taxon>Bacilli</taxon>
        <taxon>Bacillales</taxon>
        <taxon>Bacillaceae</taxon>
        <taxon>Ectobacillus</taxon>
    </lineage>
</organism>
<keyword evidence="1" id="KW-0812">Transmembrane</keyword>